<dbReference type="AlphaFoldDB" id="A0A5J6SQC1"/>
<organism evidence="1 2">
    <name type="scientific">Psychrobacillus glaciei</name>
    <dbReference type="NCBI Taxonomy" id="2283160"/>
    <lineage>
        <taxon>Bacteria</taxon>
        <taxon>Bacillati</taxon>
        <taxon>Bacillota</taxon>
        <taxon>Bacilli</taxon>
        <taxon>Bacillales</taxon>
        <taxon>Bacillaceae</taxon>
        <taxon>Psychrobacillus</taxon>
    </lineage>
</organism>
<sequence>MKFVIGFLSMLLVVTNSVLLLFQYHVYSSSLEENGTSFYYEQEIEMKMKENKIIVKQHFNNLSNEQTTILWPISSENRSCDLSISESCNRLSEDLTAFKKGESSKQSISYEIPLVDGFQDKTTLSNFLVKLEKGQVSYTTLHVTDELKRGGMWVSGLPIIGIESLDLIDYSLSYGSGNITDLYWQKKVLPIVFEDNYVTLYSEKEISKELMNQLKELRLPNSEHVSVLFEKNTNHLNASRISFIDSEDIASLQQELIVKNVQLKYGIDPSNLLLAEVISSYLMNRPIGSGKAKWMYETMNNYFTTDQLADWKSKLQSNKRLNAEKLDKLLSNTIGLKTSYFTFNMQFSSENFPLLFEDSRTVYINELQQENMKVLFKDGKVLYAAEPLLAVLGYTLKDTNKGLYVQKTSRAFRFPIHEPFYVLNEKRFDAMSEPFEKIGSVYYIEEAWMIRLFLVDIKKQDKRITITQSALF</sequence>
<dbReference type="KEGG" id="psyo:PB01_05710"/>
<dbReference type="EMBL" id="CP031223">
    <property type="protein sequence ID" value="QFF98357.1"/>
    <property type="molecule type" value="Genomic_DNA"/>
</dbReference>
<gene>
    <name evidence="1" type="ORF">PB01_05710</name>
</gene>
<keyword evidence="2" id="KW-1185">Reference proteome</keyword>
<name>A0A5J6SQC1_9BACI</name>
<dbReference type="Proteomes" id="UP000325517">
    <property type="component" value="Chromosome"/>
</dbReference>
<reference evidence="1 2" key="1">
    <citation type="submission" date="2018-07" db="EMBL/GenBank/DDBJ databases">
        <title>Complete genome sequence of Psychrobacillus sp. PB01, isolated from iceberg, and comparative genome analysis of Psychrobacillus strains.</title>
        <authorList>
            <person name="Lee P.C."/>
        </authorList>
    </citation>
    <scope>NUCLEOTIDE SEQUENCE [LARGE SCALE GENOMIC DNA]</scope>
    <source>
        <strain evidence="1 2">PB01</strain>
    </source>
</reference>
<evidence type="ECO:0008006" key="3">
    <source>
        <dbReference type="Google" id="ProtNLM"/>
    </source>
</evidence>
<protein>
    <recommendedName>
        <fullName evidence="3">RNA polymerase II</fullName>
    </recommendedName>
</protein>
<evidence type="ECO:0000313" key="2">
    <source>
        <dbReference type="Proteomes" id="UP000325517"/>
    </source>
</evidence>
<accession>A0A5J6SQC1</accession>
<evidence type="ECO:0000313" key="1">
    <source>
        <dbReference type="EMBL" id="QFF98357.1"/>
    </source>
</evidence>
<dbReference type="RefSeq" id="WP_151699301.1">
    <property type="nucleotide sequence ID" value="NZ_CP031223.1"/>
</dbReference>
<dbReference type="OrthoDB" id="2431422at2"/>
<proteinExistence type="predicted"/>